<feature type="modified residue" description="N6-(pyridoxal phosphate)lysine" evidence="5">
    <location>
        <position position="247"/>
    </location>
</feature>
<evidence type="ECO:0000313" key="9">
    <source>
        <dbReference type="Proteomes" id="UP001309876"/>
    </source>
</evidence>
<dbReference type="EMBL" id="JAVRRJ010000002">
    <property type="protein sequence ID" value="KAK5088012.1"/>
    <property type="molecule type" value="Genomic_DNA"/>
</dbReference>
<dbReference type="Proteomes" id="UP001309876">
    <property type="component" value="Unassembled WGS sequence"/>
</dbReference>
<organism evidence="8 9">
    <name type="scientific">Lithohypha guttulata</name>
    <dbReference type="NCBI Taxonomy" id="1690604"/>
    <lineage>
        <taxon>Eukaryota</taxon>
        <taxon>Fungi</taxon>
        <taxon>Dikarya</taxon>
        <taxon>Ascomycota</taxon>
        <taxon>Pezizomycotina</taxon>
        <taxon>Eurotiomycetes</taxon>
        <taxon>Chaetothyriomycetidae</taxon>
        <taxon>Chaetothyriales</taxon>
        <taxon>Trichomeriaceae</taxon>
        <taxon>Lithohypha</taxon>
    </lineage>
</organism>
<accession>A0AAN7T1W8</accession>
<dbReference type="AlphaFoldDB" id="A0AAN7T1W8"/>
<dbReference type="InterPro" id="IPR023603">
    <property type="entry name" value="Low_specificity_L-TA-like"/>
</dbReference>
<dbReference type="FunFam" id="3.40.640.10:FF:000030">
    <property type="entry name" value="Low-specificity L-threonine aldolase"/>
    <property type="match status" value="1"/>
</dbReference>
<dbReference type="Gene3D" id="3.90.1150.10">
    <property type="entry name" value="Aspartate Aminotransferase, domain 1"/>
    <property type="match status" value="1"/>
</dbReference>
<comment type="similarity">
    <text evidence="2">Belongs to the threonine aldolase family.</text>
</comment>
<gene>
    <name evidence="8" type="ORF">LTR05_002228</name>
</gene>
<dbReference type="GO" id="GO:0006545">
    <property type="term" value="P:glycine biosynthetic process"/>
    <property type="evidence" value="ECO:0007669"/>
    <property type="project" value="TreeGrafter"/>
</dbReference>
<evidence type="ECO:0000256" key="4">
    <source>
        <dbReference type="ARBA" id="ARBA00023239"/>
    </source>
</evidence>
<evidence type="ECO:0000313" key="8">
    <source>
        <dbReference type="EMBL" id="KAK5088012.1"/>
    </source>
</evidence>
<evidence type="ECO:0000256" key="3">
    <source>
        <dbReference type="ARBA" id="ARBA00022898"/>
    </source>
</evidence>
<sequence>MAVSKHEETQSNNVNKSTTNGTNGNTSKTIMETHPTSTAWHQPQRNAYDFHSDTITTPTLSMLQAITNCSLEDDIYKGDPTTAHLESSIAQLAGHEAGLLVMSGTMGNQVAIRAHLGAPPHSVLCDVRSHIVNYEAGGIATLSGAQLIPVQPKNNHHLTLEDIKKRIIISNDVHSCPTKIICLENTLNGLIMPLDEIHRISAFARENNILLHLDGARVWEAAASTSNNTSLTDYCKPFDSVSLCFSKGLGAPIGSLLVGNKAFITKAKWIRKMFGGSTRQAGIIAAAAQTAVTETFGTGPNGEGGKLRVCHEKAQRIGKIWEELGGKMTWPVETNMAWLDAESSGIRIDDLIRVGKEEGITVRSERLVIHYQIADEALAALERALRRVIAEREQQQ</sequence>
<dbReference type="SUPFAM" id="SSF53383">
    <property type="entry name" value="PLP-dependent transferases"/>
    <property type="match status" value="1"/>
</dbReference>
<dbReference type="InterPro" id="IPR001597">
    <property type="entry name" value="ArAA_b-elim_lyase/Thr_aldolase"/>
</dbReference>
<keyword evidence="9" id="KW-1185">Reference proteome</keyword>
<dbReference type="GO" id="GO:0008732">
    <property type="term" value="F:L-allo-threonine aldolase activity"/>
    <property type="evidence" value="ECO:0007669"/>
    <property type="project" value="TreeGrafter"/>
</dbReference>
<dbReference type="NCBIfam" id="NF041359">
    <property type="entry name" value="GntG_guanitoxin"/>
    <property type="match status" value="1"/>
</dbReference>
<dbReference type="InterPro" id="IPR015421">
    <property type="entry name" value="PyrdxlP-dep_Trfase_major"/>
</dbReference>
<comment type="caution">
    <text evidence="8">The sequence shown here is derived from an EMBL/GenBank/DDBJ whole genome shotgun (WGS) entry which is preliminary data.</text>
</comment>
<feature type="compositionally biased region" description="Low complexity" evidence="6">
    <location>
        <begin position="11"/>
        <end position="29"/>
    </location>
</feature>
<dbReference type="InterPro" id="IPR015424">
    <property type="entry name" value="PyrdxlP-dep_Trfase"/>
</dbReference>
<evidence type="ECO:0000256" key="2">
    <source>
        <dbReference type="ARBA" id="ARBA00006966"/>
    </source>
</evidence>
<evidence type="ECO:0000256" key="1">
    <source>
        <dbReference type="ARBA" id="ARBA00001933"/>
    </source>
</evidence>
<dbReference type="PANTHER" id="PTHR48097">
    <property type="entry name" value="L-THREONINE ALDOLASE-RELATED"/>
    <property type="match status" value="1"/>
</dbReference>
<feature type="region of interest" description="Disordered" evidence="6">
    <location>
        <begin position="1"/>
        <end position="31"/>
    </location>
</feature>
<protein>
    <recommendedName>
        <fullName evidence="7">Aromatic amino acid beta-eliminating lyase/threonine aldolase domain-containing protein</fullName>
    </recommendedName>
</protein>
<keyword evidence="3" id="KW-0663">Pyridoxal phosphate</keyword>
<comment type="cofactor">
    <cofactor evidence="1">
        <name>pyridoxal 5'-phosphate</name>
        <dbReference type="ChEBI" id="CHEBI:597326"/>
    </cofactor>
</comment>
<dbReference type="GO" id="GO:0005829">
    <property type="term" value="C:cytosol"/>
    <property type="evidence" value="ECO:0007669"/>
    <property type="project" value="TreeGrafter"/>
</dbReference>
<feature type="domain" description="Aromatic amino acid beta-eliminating lyase/threonine aldolase" evidence="7">
    <location>
        <begin position="49"/>
        <end position="339"/>
    </location>
</feature>
<dbReference type="InterPro" id="IPR015422">
    <property type="entry name" value="PyrdxlP-dep_Trfase_small"/>
</dbReference>
<evidence type="ECO:0000256" key="5">
    <source>
        <dbReference type="PIRSR" id="PIRSR017617-1"/>
    </source>
</evidence>
<evidence type="ECO:0000259" key="7">
    <source>
        <dbReference type="Pfam" id="PF01212"/>
    </source>
</evidence>
<evidence type="ECO:0000256" key="6">
    <source>
        <dbReference type="SAM" id="MobiDB-lite"/>
    </source>
</evidence>
<dbReference type="PANTHER" id="PTHR48097:SF9">
    <property type="entry name" value="L-THREONINE ALDOLASE"/>
    <property type="match status" value="1"/>
</dbReference>
<keyword evidence="4" id="KW-0456">Lyase</keyword>
<name>A0AAN7T1W8_9EURO</name>
<proteinExistence type="inferred from homology"/>
<dbReference type="Pfam" id="PF01212">
    <property type="entry name" value="Beta_elim_lyase"/>
    <property type="match status" value="1"/>
</dbReference>
<reference evidence="8 9" key="1">
    <citation type="submission" date="2023-08" db="EMBL/GenBank/DDBJ databases">
        <title>Black Yeasts Isolated from many extreme environments.</title>
        <authorList>
            <person name="Coleine C."/>
            <person name="Stajich J.E."/>
            <person name="Selbmann L."/>
        </authorList>
    </citation>
    <scope>NUCLEOTIDE SEQUENCE [LARGE SCALE GENOMIC DNA]</scope>
    <source>
        <strain evidence="8 9">CCFEE 5910</strain>
    </source>
</reference>
<dbReference type="Gene3D" id="3.40.640.10">
    <property type="entry name" value="Type I PLP-dependent aspartate aminotransferase-like (Major domain)"/>
    <property type="match status" value="1"/>
</dbReference>
<dbReference type="GO" id="GO:0006567">
    <property type="term" value="P:L-threonine catabolic process"/>
    <property type="evidence" value="ECO:0007669"/>
    <property type="project" value="TreeGrafter"/>
</dbReference>
<dbReference type="PIRSF" id="PIRSF017617">
    <property type="entry name" value="Thr_aldolase"/>
    <property type="match status" value="1"/>
</dbReference>